<keyword evidence="3" id="KW-1185">Reference proteome</keyword>
<dbReference type="VEuPathDB" id="TriTrypDB:Lsey_0045_0260"/>
<protein>
    <submittedName>
        <fullName evidence="2">Uncharacterized protein</fullName>
    </submittedName>
</protein>
<dbReference type="Proteomes" id="UP000038009">
    <property type="component" value="Unassembled WGS sequence"/>
</dbReference>
<dbReference type="OMA" id="KSCKHGR"/>
<evidence type="ECO:0000313" key="2">
    <source>
        <dbReference type="EMBL" id="KPI88624.1"/>
    </source>
</evidence>
<sequence>MDDDGAVGRNAATLAPQRPPGLRVATQRFFTPGEIVQLRMDARLEYNKGRRLQERKDVIREEEQQRCLLTEDAMDQAHALHRWEREKFEALLRAQSAEALPFQFLEQRIQARIMRDYAREDAELRREGRAAWLEQLEKEKAAAIEMNTNAVERRAASHRFRAALTFIVVQERNVRTSLEEEATHHWEAFAQAEEASRADAAQRALERFLNTPEQLAIAEARERRERHEAKVFARLRKLFEGQQEKYIKGCHHATGGMSVFEGNAPKKICGRCRVKWDESLGYYVSLDRGVKIHPPPLPPSATDGGAKQHGNASTEAARSASAAPGSKAAPARRKAKG</sequence>
<reference evidence="2 3" key="1">
    <citation type="journal article" date="2015" name="PLoS Pathog.">
        <title>Leptomonas seymouri: Adaptations to the Dixenous Life Cycle Analyzed by Genome Sequencing, Transcriptome Profiling and Co-infection with Leishmania donovani.</title>
        <authorList>
            <person name="Kraeva N."/>
            <person name="Butenko A."/>
            <person name="Hlavacova J."/>
            <person name="Kostygov A."/>
            <person name="Myskova J."/>
            <person name="Grybchuk D."/>
            <person name="Lestinova T."/>
            <person name="Votypka J."/>
            <person name="Volf P."/>
            <person name="Opperdoes F."/>
            <person name="Flegontov P."/>
            <person name="Lukes J."/>
            <person name="Yurchenko V."/>
        </authorList>
    </citation>
    <scope>NUCLEOTIDE SEQUENCE [LARGE SCALE GENOMIC DNA]</scope>
    <source>
        <strain evidence="2 3">ATCC 30220</strain>
    </source>
</reference>
<dbReference type="OrthoDB" id="266468at2759"/>
<name>A0A0N1ILP5_LEPSE</name>
<evidence type="ECO:0000256" key="1">
    <source>
        <dbReference type="SAM" id="MobiDB-lite"/>
    </source>
</evidence>
<dbReference type="EMBL" id="LJSK01000045">
    <property type="protein sequence ID" value="KPI88624.1"/>
    <property type="molecule type" value="Genomic_DNA"/>
</dbReference>
<comment type="caution">
    <text evidence="2">The sequence shown here is derived from an EMBL/GenBank/DDBJ whole genome shotgun (WGS) entry which is preliminary data.</text>
</comment>
<accession>A0A0N1ILP5</accession>
<evidence type="ECO:0000313" key="3">
    <source>
        <dbReference type="Proteomes" id="UP000038009"/>
    </source>
</evidence>
<dbReference type="AlphaFoldDB" id="A0A0N1ILP5"/>
<organism evidence="2 3">
    <name type="scientific">Leptomonas seymouri</name>
    <dbReference type="NCBI Taxonomy" id="5684"/>
    <lineage>
        <taxon>Eukaryota</taxon>
        <taxon>Discoba</taxon>
        <taxon>Euglenozoa</taxon>
        <taxon>Kinetoplastea</taxon>
        <taxon>Metakinetoplastina</taxon>
        <taxon>Trypanosomatida</taxon>
        <taxon>Trypanosomatidae</taxon>
        <taxon>Leishmaniinae</taxon>
        <taxon>Leptomonas</taxon>
    </lineage>
</organism>
<proteinExistence type="predicted"/>
<feature type="compositionally biased region" description="Low complexity" evidence="1">
    <location>
        <begin position="316"/>
        <end position="329"/>
    </location>
</feature>
<feature type="region of interest" description="Disordered" evidence="1">
    <location>
        <begin position="292"/>
        <end position="337"/>
    </location>
</feature>
<gene>
    <name evidence="2" type="ORF">ABL78_2292</name>
</gene>